<keyword evidence="3" id="KW-0805">Transcription regulation</keyword>
<keyword evidence="2" id="KW-0862">Zinc</keyword>
<evidence type="ECO:0000313" key="8">
    <source>
        <dbReference type="EMBL" id="KAK4126470.1"/>
    </source>
</evidence>
<comment type="caution">
    <text evidence="8">The sequence shown here is derived from an EMBL/GenBank/DDBJ whole genome shotgun (WGS) entry which is preliminary data.</text>
</comment>
<dbReference type="GO" id="GO:0005634">
    <property type="term" value="C:nucleus"/>
    <property type="evidence" value="ECO:0007669"/>
    <property type="project" value="UniProtKB-SubCell"/>
</dbReference>
<dbReference type="Pfam" id="PF11951">
    <property type="entry name" value="Fungal_trans_2"/>
    <property type="match status" value="1"/>
</dbReference>
<feature type="region of interest" description="Disordered" evidence="7">
    <location>
        <begin position="104"/>
        <end position="136"/>
    </location>
</feature>
<evidence type="ECO:0000256" key="5">
    <source>
        <dbReference type="ARBA" id="ARBA00023163"/>
    </source>
</evidence>
<evidence type="ECO:0000313" key="9">
    <source>
        <dbReference type="Proteomes" id="UP001302602"/>
    </source>
</evidence>
<protein>
    <recommendedName>
        <fullName evidence="10">Zn(2)-C6 fungal-type domain-containing protein</fullName>
    </recommendedName>
</protein>
<comment type="subcellular location">
    <subcellularLocation>
        <location evidence="1">Nucleus</location>
    </subcellularLocation>
</comment>
<dbReference type="RefSeq" id="XP_062650241.1">
    <property type="nucleotide sequence ID" value="XM_062788547.1"/>
</dbReference>
<dbReference type="GeneID" id="87825317"/>
<keyword evidence="9" id="KW-1185">Reference proteome</keyword>
<sequence length="637" mass="69544">MKNRQKSRSGCRTCKLRRPGCRNCAQKGFECPGYQQRLQWSTKHERPTATRTSGPANFAQLVTAASESIVSKAAAAADGSGHDGARTSAVAPISTALLTVPFTPSSTASPTASSSTSPYSSPSSSTPSPPAQLEDPVLSAESHAVLVPVVPPVVGPVVPETEPESPEEPGQEPELAMSAPVIDIPTFLIEHWFKSVCSLWSALDSPSNPYRQLTADLWHNSTPVFYALQSISAASLVDRLPCVMKDTARAAPRKAFEAIRQELVTFSTGFRPKFPTGLLLSLFCMSSSMCWLESRQLGQQFVKQARAVLKTLDGCPLDAEGQRLLEFFNGCLIYEEMLRSVVSEDEIDFEHMLSWPEPATKRPLIPAASHPWSGVSSDVLRLFGKAVALCRRSRTRWRHNEGTSYQILQGAMQDIAEATRVEEALLSVDVPQLLECHPAPQTTDSARDLHHVSEAYRLCALLQLYETFPDLTAKRSPMLKDANRSVVWHSWVAPLALHITEVLGRVPPGSLSCIQPLLCLCAGSGLRYDSKVPLGCGHSSYFLRTDPDAATVRTLGLTEPDLGNPGISETAIKISQARRFVMDRLEQLALCLPPKPIGVAQQLMRAVWAAYDAEIGLARRTHWLDVMSNTGLHSLFG</sequence>
<dbReference type="GO" id="GO:0000976">
    <property type="term" value="F:transcription cis-regulatory region binding"/>
    <property type="evidence" value="ECO:0007669"/>
    <property type="project" value="TreeGrafter"/>
</dbReference>
<evidence type="ECO:0008006" key="10">
    <source>
        <dbReference type="Google" id="ProtNLM"/>
    </source>
</evidence>
<keyword evidence="6" id="KW-0539">Nucleus</keyword>
<dbReference type="InterPro" id="IPR021858">
    <property type="entry name" value="Fun_TF"/>
</dbReference>
<evidence type="ECO:0000256" key="7">
    <source>
        <dbReference type="SAM" id="MobiDB-lite"/>
    </source>
</evidence>
<organism evidence="8 9">
    <name type="scientific">Parathielavia appendiculata</name>
    <dbReference type="NCBI Taxonomy" id="2587402"/>
    <lineage>
        <taxon>Eukaryota</taxon>
        <taxon>Fungi</taxon>
        <taxon>Dikarya</taxon>
        <taxon>Ascomycota</taxon>
        <taxon>Pezizomycotina</taxon>
        <taxon>Sordariomycetes</taxon>
        <taxon>Sordariomycetidae</taxon>
        <taxon>Sordariales</taxon>
        <taxon>Chaetomiaceae</taxon>
        <taxon>Parathielavia</taxon>
    </lineage>
</organism>
<evidence type="ECO:0000256" key="4">
    <source>
        <dbReference type="ARBA" id="ARBA00023125"/>
    </source>
</evidence>
<name>A0AAN6Z5I3_9PEZI</name>
<proteinExistence type="predicted"/>
<dbReference type="EMBL" id="MU853225">
    <property type="protein sequence ID" value="KAK4126470.1"/>
    <property type="molecule type" value="Genomic_DNA"/>
</dbReference>
<dbReference type="GO" id="GO:0045944">
    <property type="term" value="P:positive regulation of transcription by RNA polymerase II"/>
    <property type="evidence" value="ECO:0007669"/>
    <property type="project" value="TreeGrafter"/>
</dbReference>
<keyword evidence="5" id="KW-0804">Transcription</keyword>
<gene>
    <name evidence="8" type="ORF">N657DRAFT_567852</name>
</gene>
<evidence type="ECO:0000256" key="6">
    <source>
        <dbReference type="ARBA" id="ARBA00023242"/>
    </source>
</evidence>
<accession>A0AAN6Z5I3</accession>
<dbReference type="PANTHER" id="PTHR37534:SF11">
    <property type="entry name" value="ZN(II)2CYS6 TRANSCRIPTION FACTOR (EUROFUNG)"/>
    <property type="match status" value="1"/>
</dbReference>
<reference evidence="8" key="1">
    <citation type="journal article" date="2023" name="Mol. Phylogenet. Evol.">
        <title>Genome-scale phylogeny and comparative genomics of the fungal order Sordariales.</title>
        <authorList>
            <person name="Hensen N."/>
            <person name="Bonometti L."/>
            <person name="Westerberg I."/>
            <person name="Brannstrom I.O."/>
            <person name="Guillou S."/>
            <person name="Cros-Aarteil S."/>
            <person name="Calhoun S."/>
            <person name="Haridas S."/>
            <person name="Kuo A."/>
            <person name="Mondo S."/>
            <person name="Pangilinan J."/>
            <person name="Riley R."/>
            <person name="LaButti K."/>
            <person name="Andreopoulos B."/>
            <person name="Lipzen A."/>
            <person name="Chen C."/>
            <person name="Yan M."/>
            <person name="Daum C."/>
            <person name="Ng V."/>
            <person name="Clum A."/>
            <person name="Steindorff A."/>
            <person name="Ohm R.A."/>
            <person name="Martin F."/>
            <person name="Silar P."/>
            <person name="Natvig D.O."/>
            <person name="Lalanne C."/>
            <person name="Gautier V."/>
            <person name="Ament-Velasquez S.L."/>
            <person name="Kruys A."/>
            <person name="Hutchinson M.I."/>
            <person name="Powell A.J."/>
            <person name="Barry K."/>
            <person name="Miller A.N."/>
            <person name="Grigoriev I.V."/>
            <person name="Debuchy R."/>
            <person name="Gladieux P."/>
            <person name="Hiltunen Thoren M."/>
            <person name="Johannesson H."/>
        </authorList>
    </citation>
    <scope>NUCLEOTIDE SEQUENCE</scope>
    <source>
        <strain evidence="8">CBS 731.68</strain>
    </source>
</reference>
<dbReference type="Proteomes" id="UP001302602">
    <property type="component" value="Unassembled WGS sequence"/>
</dbReference>
<dbReference type="GO" id="GO:0003700">
    <property type="term" value="F:DNA-binding transcription factor activity"/>
    <property type="evidence" value="ECO:0007669"/>
    <property type="project" value="TreeGrafter"/>
</dbReference>
<evidence type="ECO:0000256" key="3">
    <source>
        <dbReference type="ARBA" id="ARBA00023015"/>
    </source>
</evidence>
<dbReference type="PANTHER" id="PTHR37534">
    <property type="entry name" value="TRANSCRIPTIONAL ACTIVATOR PROTEIN UGA3"/>
    <property type="match status" value="1"/>
</dbReference>
<dbReference type="AlphaFoldDB" id="A0AAN6Z5I3"/>
<keyword evidence="4" id="KW-0238">DNA-binding</keyword>
<reference evidence="8" key="2">
    <citation type="submission" date="2023-05" db="EMBL/GenBank/DDBJ databases">
        <authorList>
            <consortium name="Lawrence Berkeley National Laboratory"/>
            <person name="Steindorff A."/>
            <person name="Hensen N."/>
            <person name="Bonometti L."/>
            <person name="Westerberg I."/>
            <person name="Brannstrom I.O."/>
            <person name="Guillou S."/>
            <person name="Cros-Aarteil S."/>
            <person name="Calhoun S."/>
            <person name="Haridas S."/>
            <person name="Kuo A."/>
            <person name="Mondo S."/>
            <person name="Pangilinan J."/>
            <person name="Riley R."/>
            <person name="Labutti K."/>
            <person name="Andreopoulos B."/>
            <person name="Lipzen A."/>
            <person name="Chen C."/>
            <person name="Yanf M."/>
            <person name="Daum C."/>
            <person name="Ng V."/>
            <person name="Clum A."/>
            <person name="Ohm R."/>
            <person name="Martin F."/>
            <person name="Silar P."/>
            <person name="Natvig D."/>
            <person name="Lalanne C."/>
            <person name="Gautier V."/>
            <person name="Ament-Velasquez S.L."/>
            <person name="Kruys A."/>
            <person name="Hutchinson M.I."/>
            <person name="Powell A.J."/>
            <person name="Barry K."/>
            <person name="Miller A.N."/>
            <person name="Grigoriev I.V."/>
            <person name="Debuchy R."/>
            <person name="Gladieux P."/>
            <person name="Thoren M.H."/>
            <person name="Johannesson H."/>
        </authorList>
    </citation>
    <scope>NUCLEOTIDE SEQUENCE</scope>
    <source>
        <strain evidence="8">CBS 731.68</strain>
    </source>
</reference>
<evidence type="ECO:0000256" key="1">
    <source>
        <dbReference type="ARBA" id="ARBA00004123"/>
    </source>
</evidence>
<feature type="compositionally biased region" description="Low complexity" evidence="7">
    <location>
        <begin position="104"/>
        <end position="126"/>
    </location>
</feature>
<evidence type="ECO:0000256" key="2">
    <source>
        <dbReference type="ARBA" id="ARBA00022833"/>
    </source>
</evidence>